<comment type="caution">
    <text evidence="1">The sequence shown here is derived from an EMBL/GenBank/DDBJ whole genome shotgun (WGS) entry which is preliminary data.</text>
</comment>
<organism evidence="1 2">
    <name type="scientific">Duganella vulcania</name>
    <dbReference type="NCBI Taxonomy" id="2692166"/>
    <lineage>
        <taxon>Bacteria</taxon>
        <taxon>Pseudomonadati</taxon>
        <taxon>Pseudomonadota</taxon>
        <taxon>Betaproteobacteria</taxon>
        <taxon>Burkholderiales</taxon>
        <taxon>Oxalobacteraceae</taxon>
        <taxon>Telluria group</taxon>
        <taxon>Duganella</taxon>
    </lineage>
</organism>
<dbReference type="RefSeq" id="WP_161092817.1">
    <property type="nucleotide sequence ID" value="NZ_WWCV01000078.1"/>
</dbReference>
<evidence type="ECO:0000313" key="2">
    <source>
        <dbReference type="Proteomes" id="UP000484875"/>
    </source>
</evidence>
<sequence>MDDKLTGPVAAIIDKHRTTIAPMLAANGGAITRTALQNDTAVRTVAGYCYQLLPGLIRLAVKEPAFIEFVMMHREQLLNRLVEQPAQQR</sequence>
<dbReference type="Proteomes" id="UP000484875">
    <property type="component" value="Unassembled WGS sequence"/>
</dbReference>
<proteinExistence type="predicted"/>
<accession>A0A845HSV2</accession>
<reference evidence="1 2" key="1">
    <citation type="submission" date="2019-12" db="EMBL/GenBank/DDBJ databases">
        <title>Novel species isolated from a subtropical stream in China.</title>
        <authorList>
            <person name="Lu H."/>
        </authorList>
    </citation>
    <scope>NUCLEOTIDE SEQUENCE [LARGE SCALE GENOMIC DNA]</scope>
    <source>
        <strain evidence="1 2">FT107W</strain>
    </source>
</reference>
<dbReference type="EMBL" id="WWCV01000078">
    <property type="protein sequence ID" value="MYN20503.1"/>
    <property type="molecule type" value="Genomic_DNA"/>
</dbReference>
<dbReference type="AlphaFoldDB" id="A0A845HSV2"/>
<name>A0A845HSV2_9BURK</name>
<gene>
    <name evidence="1" type="ORF">GTP81_27560</name>
</gene>
<evidence type="ECO:0000313" key="1">
    <source>
        <dbReference type="EMBL" id="MYN20503.1"/>
    </source>
</evidence>
<keyword evidence="2" id="KW-1185">Reference proteome</keyword>
<protein>
    <submittedName>
        <fullName evidence="1">Uncharacterized protein</fullName>
    </submittedName>
</protein>